<evidence type="ECO:0000256" key="3">
    <source>
        <dbReference type="ARBA" id="ARBA00022679"/>
    </source>
</evidence>
<dbReference type="PANTHER" id="PTHR12001:SF69">
    <property type="entry name" value="ALL TRANS-POLYPRENYL-DIPHOSPHATE SYNTHASE PDSS1"/>
    <property type="match status" value="1"/>
</dbReference>
<evidence type="ECO:0000313" key="8">
    <source>
        <dbReference type="Proteomes" id="UP000318878"/>
    </source>
</evidence>
<dbReference type="PROSITE" id="PS00723">
    <property type="entry name" value="POLYPRENYL_SYNTHASE_1"/>
    <property type="match status" value="1"/>
</dbReference>
<evidence type="ECO:0000256" key="4">
    <source>
        <dbReference type="ARBA" id="ARBA00022723"/>
    </source>
</evidence>
<dbReference type="InterPro" id="IPR008949">
    <property type="entry name" value="Isoprenoid_synthase_dom_sf"/>
</dbReference>
<dbReference type="CDD" id="cd00685">
    <property type="entry name" value="Trans_IPPS_HT"/>
    <property type="match status" value="1"/>
</dbReference>
<keyword evidence="3 6" id="KW-0808">Transferase</keyword>
<evidence type="ECO:0000256" key="2">
    <source>
        <dbReference type="ARBA" id="ARBA00006706"/>
    </source>
</evidence>
<proteinExistence type="inferred from homology"/>
<sequence length="338" mass="36924">MSQAANGVPRSLPADAQFLSSAYGGIAHEMAAVEKILTREMSSRYEAVAEVVSYGCMLGGKRMRPALLLLAAKACGNVTDAHYTLGAVIEMIHTATLVHDDVLDEADQRRHLATVNSRWNNETSVLLGDFLFSHAFYLATTLPTTCAARMIGRSTNVVCEGELRQIASRQAFETSEEEYFEIIDAKTAELCACACELGARYAEATDEQIAALEEFGRDLGIAFQIADDLLDVEGNEVETGKSLGTDLEKQKPTLPLIYALQYFQGDEREQVLAVVEGPAERRGEDLKPWLAQCDALGYARRRANEYVQSAIDALAILPPSEARTTLEQLASFVTARSC</sequence>
<dbReference type="Proteomes" id="UP000318878">
    <property type="component" value="Unassembled WGS sequence"/>
</dbReference>
<evidence type="ECO:0000313" key="7">
    <source>
        <dbReference type="EMBL" id="TWT29648.1"/>
    </source>
</evidence>
<dbReference type="SUPFAM" id="SSF48576">
    <property type="entry name" value="Terpenoid synthases"/>
    <property type="match status" value="1"/>
</dbReference>
<keyword evidence="4" id="KW-0479">Metal-binding</keyword>
<comment type="similarity">
    <text evidence="2 6">Belongs to the FPP/GGPP synthase family.</text>
</comment>
<reference evidence="7 8" key="1">
    <citation type="submission" date="2019-02" db="EMBL/GenBank/DDBJ databases">
        <title>Deep-cultivation of Planctomycetes and their phenomic and genomic characterization uncovers novel biology.</title>
        <authorList>
            <person name="Wiegand S."/>
            <person name="Jogler M."/>
            <person name="Boedeker C."/>
            <person name="Pinto D."/>
            <person name="Vollmers J."/>
            <person name="Rivas-Marin E."/>
            <person name="Kohn T."/>
            <person name="Peeters S.H."/>
            <person name="Heuer A."/>
            <person name="Rast P."/>
            <person name="Oberbeckmann S."/>
            <person name="Bunk B."/>
            <person name="Jeske O."/>
            <person name="Meyerdierks A."/>
            <person name="Storesund J.E."/>
            <person name="Kallscheuer N."/>
            <person name="Luecker S."/>
            <person name="Lage O.M."/>
            <person name="Pohl T."/>
            <person name="Merkel B.J."/>
            <person name="Hornburger P."/>
            <person name="Mueller R.-W."/>
            <person name="Bruemmer F."/>
            <person name="Labrenz M."/>
            <person name="Spormann A.M."/>
            <person name="Op Den Camp H."/>
            <person name="Overmann J."/>
            <person name="Amann R."/>
            <person name="Jetten M.S.M."/>
            <person name="Mascher T."/>
            <person name="Medema M.H."/>
            <person name="Devos D.P."/>
            <person name="Kaster A.-K."/>
            <person name="Ovreas L."/>
            <person name="Rohde M."/>
            <person name="Galperin M.Y."/>
            <person name="Jogler C."/>
        </authorList>
    </citation>
    <scope>NUCLEOTIDE SEQUENCE [LARGE SCALE GENOMIC DNA]</scope>
    <source>
        <strain evidence="7 8">Enr8</strain>
    </source>
</reference>
<comment type="caution">
    <text evidence="7">The sequence shown here is derived from an EMBL/GenBank/DDBJ whole genome shotgun (WGS) entry which is preliminary data.</text>
</comment>
<protein>
    <submittedName>
        <fullName evidence="7">Octaprenyl-diphosphate synthase</fullName>
        <ecNumber evidence="7">2.5.1.90</ecNumber>
    </submittedName>
</protein>
<keyword evidence="5" id="KW-0460">Magnesium</keyword>
<accession>A0A5C5UU91</accession>
<dbReference type="GO" id="GO:0106350">
    <property type="term" value="F:all-trans-octaprenyl-diphosphate synthase activity"/>
    <property type="evidence" value="ECO:0007669"/>
    <property type="project" value="UniProtKB-EC"/>
</dbReference>
<dbReference type="Pfam" id="PF00348">
    <property type="entry name" value="polyprenyl_synt"/>
    <property type="match status" value="1"/>
</dbReference>
<evidence type="ECO:0000256" key="6">
    <source>
        <dbReference type="RuleBase" id="RU004466"/>
    </source>
</evidence>
<dbReference type="AlphaFoldDB" id="A0A5C5UU91"/>
<organism evidence="7 8">
    <name type="scientific">Blastopirellula retiformator</name>
    <dbReference type="NCBI Taxonomy" id="2527970"/>
    <lineage>
        <taxon>Bacteria</taxon>
        <taxon>Pseudomonadati</taxon>
        <taxon>Planctomycetota</taxon>
        <taxon>Planctomycetia</taxon>
        <taxon>Pirellulales</taxon>
        <taxon>Pirellulaceae</taxon>
        <taxon>Blastopirellula</taxon>
    </lineage>
</organism>
<evidence type="ECO:0000256" key="5">
    <source>
        <dbReference type="ARBA" id="ARBA00022842"/>
    </source>
</evidence>
<dbReference type="EMBL" id="SJPF01000007">
    <property type="protein sequence ID" value="TWT29648.1"/>
    <property type="molecule type" value="Genomic_DNA"/>
</dbReference>
<gene>
    <name evidence="7" type="primary">ispB</name>
    <name evidence="7" type="ORF">Enr8_48360</name>
</gene>
<dbReference type="EC" id="2.5.1.90" evidence="7"/>
<dbReference type="PANTHER" id="PTHR12001">
    <property type="entry name" value="GERANYLGERANYL PYROPHOSPHATE SYNTHASE"/>
    <property type="match status" value="1"/>
</dbReference>
<dbReference type="GO" id="GO:0008299">
    <property type="term" value="P:isoprenoid biosynthetic process"/>
    <property type="evidence" value="ECO:0007669"/>
    <property type="project" value="InterPro"/>
</dbReference>
<evidence type="ECO:0000256" key="1">
    <source>
        <dbReference type="ARBA" id="ARBA00001946"/>
    </source>
</evidence>
<dbReference type="Gene3D" id="1.10.600.10">
    <property type="entry name" value="Farnesyl Diphosphate Synthase"/>
    <property type="match status" value="1"/>
</dbReference>
<dbReference type="InterPro" id="IPR033749">
    <property type="entry name" value="Polyprenyl_synt_CS"/>
</dbReference>
<dbReference type="SFLD" id="SFLDS00005">
    <property type="entry name" value="Isoprenoid_Synthase_Type_I"/>
    <property type="match status" value="1"/>
</dbReference>
<keyword evidence="8" id="KW-1185">Reference proteome</keyword>
<name>A0A5C5UU91_9BACT</name>
<dbReference type="RefSeq" id="WP_246120237.1">
    <property type="nucleotide sequence ID" value="NZ_SJPF01000007.1"/>
</dbReference>
<dbReference type="PROSITE" id="PS00444">
    <property type="entry name" value="POLYPRENYL_SYNTHASE_2"/>
    <property type="match status" value="1"/>
</dbReference>
<dbReference type="GO" id="GO:0046872">
    <property type="term" value="F:metal ion binding"/>
    <property type="evidence" value="ECO:0007669"/>
    <property type="project" value="UniProtKB-KW"/>
</dbReference>
<dbReference type="InterPro" id="IPR000092">
    <property type="entry name" value="Polyprenyl_synt"/>
</dbReference>
<comment type="cofactor">
    <cofactor evidence="1">
        <name>Mg(2+)</name>
        <dbReference type="ChEBI" id="CHEBI:18420"/>
    </cofactor>
</comment>